<feature type="transmembrane region" description="Helical" evidence="2">
    <location>
        <begin position="175"/>
        <end position="195"/>
    </location>
</feature>
<keyword evidence="2" id="KW-0472">Membrane</keyword>
<name>A0A0G4H414_VITBC</name>
<proteinExistence type="predicted"/>
<feature type="compositionally biased region" description="Basic and acidic residues" evidence="1">
    <location>
        <begin position="216"/>
        <end position="243"/>
    </location>
</feature>
<accession>A0A0G4H414</accession>
<dbReference type="Pfam" id="PF12400">
    <property type="entry name" value="STIMATE"/>
    <property type="match status" value="1"/>
</dbReference>
<sequence length="243" mass="28125">MPGFFGLFTQALLGVLSFSTLILKWYYEEPRRKLAVFGFDSSKQLIGAIFMHVLNIIVASIISGFKTRGDPCEWYAVNVLVDCTLGVLVSYYLLLLSQQVFRYQSGNYTGGEHQDDTDFCFKEVNWRAYWEQVGIWLLIQCGMKVITMIFLLIFARPLIWIAGTLLWPFSSFPKTTLMVVMVILPLVTNSFQFWMTDAFLMFHERIKTPLLSKHTSRQDAARAQRRQQEQREGREGRDCGRVC</sequence>
<dbReference type="GO" id="GO:0016020">
    <property type="term" value="C:membrane"/>
    <property type="evidence" value="ECO:0007669"/>
    <property type="project" value="TreeGrafter"/>
</dbReference>
<dbReference type="OMA" id="WPECEGL"/>
<feature type="transmembrane region" description="Helical" evidence="2">
    <location>
        <begin position="6"/>
        <end position="25"/>
    </location>
</feature>
<feature type="transmembrane region" description="Helical" evidence="2">
    <location>
        <begin position="74"/>
        <end position="95"/>
    </location>
</feature>
<dbReference type="VEuPathDB" id="CryptoDB:Vbra_22443"/>
<dbReference type="OrthoDB" id="431202at2759"/>
<keyword evidence="2" id="KW-0812">Transmembrane</keyword>
<organism evidence="3 4">
    <name type="scientific">Vitrella brassicaformis (strain CCMP3155)</name>
    <dbReference type="NCBI Taxonomy" id="1169540"/>
    <lineage>
        <taxon>Eukaryota</taxon>
        <taxon>Sar</taxon>
        <taxon>Alveolata</taxon>
        <taxon>Colpodellida</taxon>
        <taxon>Vitrellaceae</taxon>
        <taxon>Vitrella</taxon>
    </lineage>
</organism>
<keyword evidence="2" id="KW-1133">Transmembrane helix</keyword>
<dbReference type="PANTHER" id="PTHR31735:SF1">
    <property type="entry name" value="VACUOLAR MEMBRANE PROTEIN YPL162C"/>
    <property type="match status" value="1"/>
</dbReference>
<feature type="transmembrane region" description="Helical" evidence="2">
    <location>
        <begin position="45"/>
        <end position="62"/>
    </location>
</feature>
<dbReference type="PANTHER" id="PTHR31735">
    <property type="entry name" value="VACUOLAR MEMBRANE PROTEIN YPL162C"/>
    <property type="match status" value="1"/>
</dbReference>
<dbReference type="AlphaFoldDB" id="A0A0G4H414"/>
<dbReference type="EMBL" id="CDMY01000980">
    <property type="protein sequence ID" value="CEM38291.1"/>
    <property type="molecule type" value="Genomic_DNA"/>
</dbReference>
<gene>
    <name evidence="3" type="ORF">Vbra_22443</name>
</gene>
<reference evidence="3 4" key="1">
    <citation type="submission" date="2014-11" db="EMBL/GenBank/DDBJ databases">
        <authorList>
            <person name="Zhu J."/>
            <person name="Qi W."/>
            <person name="Song R."/>
        </authorList>
    </citation>
    <scope>NUCLEOTIDE SEQUENCE [LARGE SCALE GENOMIC DNA]</scope>
</reference>
<dbReference type="InParanoid" id="A0A0G4H414"/>
<protein>
    <submittedName>
        <fullName evidence="3">Uncharacterized protein</fullName>
    </submittedName>
</protein>
<evidence type="ECO:0000256" key="1">
    <source>
        <dbReference type="SAM" id="MobiDB-lite"/>
    </source>
</evidence>
<dbReference type="InterPro" id="IPR022127">
    <property type="entry name" value="STIMATE/YPL162C"/>
</dbReference>
<feature type="region of interest" description="Disordered" evidence="1">
    <location>
        <begin position="213"/>
        <end position="243"/>
    </location>
</feature>
<evidence type="ECO:0000313" key="3">
    <source>
        <dbReference type="EMBL" id="CEM38291.1"/>
    </source>
</evidence>
<dbReference type="PhylomeDB" id="A0A0G4H414"/>
<evidence type="ECO:0000313" key="4">
    <source>
        <dbReference type="Proteomes" id="UP000041254"/>
    </source>
</evidence>
<keyword evidence="4" id="KW-1185">Reference proteome</keyword>
<evidence type="ECO:0000256" key="2">
    <source>
        <dbReference type="SAM" id="Phobius"/>
    </source>
</evidence>
<dbReference type="Proteomes" id="UP000041254">
    <property type="component" value="Unassembled WGS sequence"/>
</dbReference>
<dbReference type="STRING" id="1169540.A0A0G4H414"/>